<dbReference type="Pfam" id="PF10002">
    <property type="entry name" value="DUF2243"/>
    <property type="match status" value="1"/>
</dbReference>
<reference evidence="3" key="1">
    <citation type="submission" date="2012-02" db="EMBL/GenBank/DDBJ databases">
        <title>Complete sequence of Mesorhizobium australicum WSM2073.</title>
        <authorList>
            <person name="Lucas S."/>
            <person name="Han J."/>
            <person name="Lapidus A."/>
            <person name="Cheng J.-F."/>
            <person name="Goodwin L."/>
            <person name="Pitluck S."/>
            <person name="Peters L."/>
            <person name="Gu W."/>
            <person name="Detter J.C."/>
            <person name="Han C."/>
            <person name="Tapia R."/>
            <person name="Land M."/>
            <person name="Hauser L."/>
            <person name="Kyrpides N."/>
            <person name="Ivanova N."/>
            <person name="Pagani I."/>
            <person name="Reeve W.G."/>
            <person name="Howieson J.G."/>
            <person name="Tiwari R.P."/>
            <person name="O'Hara G.W."/>
            <person name="Atkins C.A."/>
            <person name="Ronson C.W."/>
            <person name="Nandasena K.G."/>
            <person name="Woyke T."/>
        </authorList>
    </citation>
    <scope>NUCLEOTIDE SEQUENCE [LARGE SCALE GENOMIC DNA]</scope>
    <source>
        <strain evidence="3">LMG 24608 / HAMBI 3006 / WSM2073</strain>
    </source>
</reference>
<feature type="transmembrane region" description="Helical" evidence="1">
    <location>
        <begin position="163"/>
        <end position="182"/>
    </location>
</feature>
<dbReference type="InterPro" id="IPR018719">
    <property type="entry name" value="DUF2243_membrane"/>
</dbReference>
<keyword evidence="3" id="KW-1185">Reference proteome</keyword>
<gene>
    <name evidence="2" type="ordered locus">Mesau_02753</name>
</gene>
<dbReference type="GeneID" id="90990184"/>
<dbReference type="HOGENOM" id="CLU_091966_0_0_5"/>
<dbReference type="Proteomes" id="UP000010998">
    <property type="component" value="Chromosome"/>
</dbReference>
<accession>L0KKN8</accession>
<dbReference type="STRING" id="754035.Mesau_02753"/>
<proteinExistence type="predicted"/>
<evidence type="ECO:0000313" key="2">
    <source>
        <dbReference type="EMBL" id="AGB45155.1"/>
    </source>
</evidence>
<sequence>MDAIAETFDRRIRAGWLLLGFALGGFLDGIVLHQILQWHHLLSGLADPAGSNLRFQIMADGLFHLFMYVLAVAGAVLLVAARAAGARPGTTTEILRVALVGFGVWHIFDAVLSHWLLGLHRIKMNSDMPLAWDMAWLVIFGIVPLLMVVVLPNRGGPARGASAALTSIVLLAGLAAGAGPLFNGAANSVIVFRGGMEPATMMRAIQVADARLKWVDGSGTVWAVDRVSWRGLVILYVRGALVVSTTPIIAGCLAWTDPAGASPEFRSLRAIPDSL</sequence>
<dbReference type="AlphaFoldDB" id="L0KKN8"/>
<dbReference type="KEGG" id="mam:Mesau_02753"/>
<evidence type="ECO:0000313" key="3">
    <source>
        <dbReference type="Proteomes" id="UP000010998"/>
    </source>
</evidence>
<feature type="transmembrane region" description="Helical" evidence="1">
    <location>
        <begin position="97"/>
        <end position="117"/>
    </location>
</feature>
<feature type="transmembrane region" description="Helical" evidence="1">
    <location>
        <begin position="65"/>
        <end position="85"/>
    </location>
</feature>
<name>L0KKN8_MESAW</name>
<keyword evidence="1" id="KW-0472">Membrane</keyword>
<feature type="transmembrane region" description="Helical" evidence="1">
    <location>
        <begin position="16"/>
        <end position="36"/>
    </location>
</feature>
<keyword evidence="1" id="KW-1133">Transmembrane helix</keyword>
<protein>
    <submittedName>
        <fullName evidence="2">Putative membrane protein</fullName>
    </submittedName>
</protein>
<evidence type="ECO:0000256" key="1">
    <source>
        <dbReference type="SAM" id="Phobius"/>
    </source>
</evidence>
<feature type="transmembrane region" description="Helical" evidence="1">
    <location>
        <begin position="129"/>
        <end position="151"/>
    </location>
</feature>
<keyword evidence="1" id="KW-0812">Transmembrane</keyword>
<dbReference type="OrthoDB" id="5190099at2"/>
<dbReference type="EMBL" id="CP003358">
    <property type="protein sequence ID" value="AGB45155.1"/>
    <property type="molecule type" value="Genomic_DNA"/>
</dbReference>
<dbReference type="RefSeq" id="WP_015316578.1">
    <property type="nucleotide sequence ID" value="NC_019973.1"/>
</dbReference>
<dbReference type="eggNOG" id="COG4329">
    <property type="taxonomic scope" value="Bacteria"/>
</dbReference>
<organism evidence="2 3">
    <name type="scientific">Mesorhizobium australicum (strain HAMBI 3006 / LMG 24608 / WSM2073)</name>
    <dbReference type="NCBI Taxonomy" id="754035"/>
    <lineage>
        <taxon>Bacteria</taxon>
        <taxon>Pseudomonadati</taxon>
        <taxon>Pseudomonadota</taxon>
        <taxon>Alphaproteobacteria</taxon>
        <taxon>Hyphomicrobiales</taxon>
        <taxon>Phyllobacteriaceae</taxon>
        <taxon>Mesorhizobium</taxon>
    </lineage>
</organism>